<dbReference type="EMBL" id="ML208302">
    <property type="protein sequence ID" value="TFK71136.1"/>
    <property type="molecule type" value="Genomic_DNA"/>
</dbReference>
<gene>
    <name evidence="1" type="ORF">BDN72DRAFT_838060</name>
</gene>
<proteinExistence type="predicted"/>
<keyword evidence="2" id="KW-1185">Reference proteome</keyword>
<evidence type="ECO:0000313" key="1">
    <source>
        <dbReference type="EMBL" id="TFK71136.1"/>
    </source>
</evidence>
<sequence>MSTPSTPSIGVVALLPSPETEWQTILHASNQVVLYNPTSHALSIRHSSKFPERLCPYCKQKVPPGFRPSHMRGVDLESMAVDDGEASGSVIEDHDDFYTGEEPVSRASDYFQLLAIANETSSRPSSPPPIERDEEGAAGPESTPRTTQAFPAEAMAEGYFKAFFQEEFKLGMGANGSVFLCQHLLDGNPLGHFAVKKIAVGESHSYLLSILREVRLLERLHHPNIITYHHAWLETCQFSSFGPKVPTLHVLMQWAEGGSLDDLIDARLGRGKPHVQLDPLAPFAANGIDEAGPFAPHPAGPDSRPPSGGNDVQHPTSDLHSRTARIRAFRALQRASPEEKMKMRREKEEVKGTKARPSWKAVHLLSAEEVKSLFTDVTEGLGFLHNKSILHLDLKPGNVLLTWDDGKLIPRAMLSDFGTSRDRISTGRIRSGNTGTLEYASPESLPSPHTGLLQQVDSKADMWSLGMILHRLLFFRLPYRNTSDAEPDGEHVSGEAAKLDRLEREVLGYPGFKSNSTFVTAFEARRLPRSFLILLEGLLNVTTITRPSCERVLSAIRDGKLDPLRPRPSGSRSGPTSLIPMTRLRSDAPGSTLAPFVPVPQVTRQPSNGGLHSPSPAASFVPTLPEPQGSVEPQGDEVEGEAETPTQEVSIREGKRNERTPPLLALPSPPLSESESIRDARRGWTGWLTGSRKGSDQDILKHPLQLQDNTRTLIRVLKSCILSAKIMSIASICSSTDEGGPRPLITSFLVAIAIADSWFEEIWVSILLVVIHVGLVLVLRQWCRSESGGCSWCI</sequence>
<accession>A0ACD3B059</accession>
<organism evidence="1 2">
    <name type="scientific">Pluteus cervinus</name>
    <dbReference type="NCBI Taxonomy" id="181527"/>
    <lineage>
        <taxon>Eukaryota</taxon>
        <taxon>Fungi</taxon>
        <taxon>Dikarya</taxon>
        <taxon>Basidiomycota</taxon>
        <taxon>Agaricomycotina</taxon>
        <taxon>Agaricomycetes</taxon>
        <taxon>Agaricomycetidae</taxon>
        <taxon>Agaricales</taxon>
        <taxon>Pluteineae</taxon>
        <taxon>Pluteaceae</taxon>
        <taxon>Pluteus</taxon>
    </lineage>
</organism>
<evidence type="ECO:0000313" key="2">
    <source>
        <dbReference type="Proteomes" id="UP000308600"/>
    </source>
</evidence>
<reference evidence="1 2" key="1">
    <citation type="journal article" date="2019" name="Nat. Ecol. Evol.">
        <title>Megaphylogeny resolves global patterns of mushroom evolution.</title>
        <authorList>
            <person name="Varga T."/>
            <person name="Krizsan K."/>
            <person name="Foldi C."/>
            <person name="Dima B."/>
            <person name="Sanchez-Garcia M."/>
            <person name="Sanchez-Ramirez S."/>
            <person name="Szollosi G.J."/>
            <person name="Szarkandi J.G."/>
            <person name="Papp V."/>
            <person name="Albert L."/>
            <person name="Andreopoulos W."/>
            <person name="Angelini C."/>
            <person name="Antonin V."/>
            <person name="Barry K.W."/>
            <person name="Bougher N.L."/>
            <person name="Buchanan P."/>
            <person name="Buyck B."/>
            <person name="Bense V."/>
            <person name="Catcheside P."/>
            <person name="Chovatia M."/>
            <person name="Cooper J."/>
            <person name="Damon W."/>
            <person name="Desjardin D."/>
            <person name="Finy P."/>
            <person name="Geml J."/>
            <person name="Haridas S."/>
            <person name="Hughes K."/>
            <person name="Justo A."/>
            <person name="Karasinski D."/>
            <person name="Kautmanova I."/>
            <person name="Kiss B."/>
            <person name="Kocsube S."/>
            <person name="Kotiranta H."/>
            <person name="LaButti K.M."/>
            <person name="Lechner B.E."/>
            <person name="Liimatainen K."/>
            <person name="Lipzen A."/>
            <person name="Lukacs Z."/>
            <person name="Mihaltcheva S."/>
            <person name="Morgado L.N."/>
            <person name="Niskanen T."/>
            <person name="Noordeloos M.E."/>
            <person name="Ohm R.A."/>
            <person name="Ortiz-Santana B."/>
            <person name="Ovrebo C."/>
            <person name="Racz N."/>
            <person name="Riley R."/>
            <person name="Savchenko A."/>
            <person name="Shiryaev A."/>
            <person name="Soop K."/>
            <person name="Spirin V."/>
            <person name="Szebenyi C."/>
            <person name="Tomsovsky M."/>
            <person name="Tulloss R.E."/>
            <person name="Uehling J."/>
            <person name="Grigoriev I.V."/>
            <person name="Vagvolgyi C."/>
            <person name="Papp T."/>
            <person name="Martin F.M."/>
            <person name="Miettinen O."/>
            <person name="Hibbett D.S."/>
            <person name="Nagy L.G."/>
        </authorList>
    </citation>
    <scope>NUCLEOTIDE SEQUENCE [LARGE SCALE GENOMIC DNA]</scope>
    <source>
        <strain evidence="1 2">NL-1719</strain>
    </source>
</reference>
<protein>
    <submittedName>
        <fullName evidence="1">Kinase-like protein</fullName>
    </submittedName>
</protein>
<dbReference type="Proteomes" id="UP000308600">
    <property type="component" value="Unassembled WGS sequence"/>
</dbReference>
<name>A0ACD3B059_9AGAR</name>